<evidence type="ECO:0000313" key="2">
    <source>
        <dbReference type="Proteomes" id="UP000008281"/>
    </source>
</evidence>
<keyword evidence="2" id="KW-1185">Reference proteome</keyword>
<protein>
    <submittedName>
        <fullName evidence="1">Uncharacterized protein</fullName>
    </submittedName>
</protein>
<dbReference type="GeneID" id="9800920"/>
<organism evidence="2">
    <name type="scientific">Caenorhabditis remanei</name>
    <name type="common">Caenorhabditis vulgaris</name>
    <dbReference type="NCBI Taxonomy" id="31234"/>
    <lineage>
        <taxon>Eukaryota</taxon>
        <taxon>Metazoa</taxon>
        <taxon>Ecdysozoa</taxon>
        <taxon>Nematoda</taxon>
        <taxon>Chromadorea</taxon>
        <taxon>Rhabditida</taxon>
        <taxon>Rhabditina</taxon>
        <taxon>Rhabditomorpha</taxon>
        <taxon>Rhabditoidea</taxon>
        <taxon>Rhabditidae</taxon>
        <taxon>Peloderinae</taxon>
        <taxon>Caenorhabditis</taxon>
    </lineage>
</organism>
<gene>
    <name evidence="1" type="ORF">CRE_04551</name>
</gene>
<dbReference type="CTD" id="9800920"/>
<dbReference type="HOGENOM" id="CLU_1009149_0_0_1"/>
<dbReference type="STRING" id="31234.E3LZ16"/>
<dbReference type="Proteomes" id="UP000008281">
    <property type="component" value="Unassembled WGS sequence"/>
</dbReference>
<dbReference type="OrthoDB" id="5811340at2759"/>
<reference evidence="1" key="1">
    <citation type="submission" date="2007-07" db="EMBL/GenBank/DDBJ databases">
        <title>PCAP assembly of the Caenorhabditis remanei genome.</title>
        <authorList>
            <consortium name="The Caenorhabditis remanei Sequencing Consortium"/>
            <person name="Wilson R.K."/>
        </authorList>
    </citation>
    <scope>NUCLEOTIDE SEQUENCE [LARGE SCALE GENOMIC DNA]</scope>
    <source>
        <strain evidence="1">PB4641</strain>
    </source>
</reference>
<sequence length="276" mass="31437">MSDRSLNYSDNATLLQRDSSQFLPKIKKHTKYVLVQSVSLFSRSDPSFKTLLSICLISVTSWFSASLSHSHTLTHSLLSVLVVVLQFIASKLRLHSLPSHIFFDHPLLCSLSIISVDTFCFFFSFPSSFFLPSSSSSSSSPDRSIRTQKEILSPKGFTSPGHFFLSFSVFLPSSDLLFRILIFSETIFNMCDEAARLAKIGRQEYDLIRIHDAPNCDDQTKFECDLELARFQVIRSQIALKNVYNEEFVTPAKLRYLRDDLEAAEEHLKKLLELSQ</sequence>
<dbReference type="RefSeq" id="XP_003111075.2">
    <property type="nucleotide sequence ID" value="XM_003111027.2"/>
</dbReference>
<dbReference type="eggNOG" id="ENOG502R8K5">
    <property type="taxonomic scope" value="Eukaryota"/>
</dbReference>
<dbReference type="InParanoid" id="E3LZ16"/>
<name>E3LZ16_CAERE</name>
<dbReference type="AlphaFoldDB" id="E3LZ16"/>
<dbReference type="EMBL" id="DS268419">
    <property type="protein sequence ID" value="EFO86907.1"/>
    <property type="molecule type" value="Genomic_DNA"/>
</dbReference>
<proteinExistence type="predicted"/>
<accession>E3LZ16</accession>
<evidence type="ECO:0000313" key="1">
    <source>
        <dbReference type="EMBL" id="EFO86907.1"/>
    </source>
</evidence>
<dbReference type="KEGG" id="crq:GCK72_010563"/>